<evidence type="ECO:0000256" key="5">
    <source>
        <dbReference type="SAM" id="MobiDB-lite"/>
    </source>
</evidence>
<evidence type="ECO:0000259" key="6">
    <source>
        <dbReference type="PROSITE" id="PS50199"/>
    </source>
</evidence>
<feature type="domain" description="WLM" evidence="7">
    <location>
        <begin position="1"/>
        <end position="203"/>
    </location>
</feature>
<dbReference type="PROSITE" id="PS50199">
    <property type="entry name" value="ZF_RANBP2_2"/>
    <property type="match status" value="2"/>
</dbReference>
<protein>
    <recommendedName>
        <fullName evidence="10">WLM domain-containing protein</fullName>
    </recommendedName>
</protein>
<dbReference type="Pfam" id="PF08325">
    <property type="entry name" value="WLM"/>
    <property type="match status" value="1"/>
</dbReference>
<keyword evidence="9" id="KW-1185">Reference proteome</keyword>
<dbReference type="PANTHER" id="PTHR46622">
    <property type="entry name" value="DNA-DEPENDENT METALLOPROTEASE WSS1"/>
    <property type="match status" value="1"/>
</dbReference>
<evidence type="ECO:0000256" key="3">
    <source>
        <dbReference type="ARBA" id="ARBA00022833"/>
    </source>
</evidence>
<dbReference type="Gene3D" id="2.30.30.380">
    <property type="entry name" value="Zn-finger domain of Sec23/24"/>
    <property type="match status" value="1"/>
</dbReference>
<dbReference type="PANTHER" id="PTHR46622:SF3">
    <property type="entry name" value="ZINC ION BINDING PROTEIN"/>
    <property type="match status" value="1"/>
</dbReference>
<dbReference type="Gramene" id="Manes.03G139900.2.v8.1">
    <property type="protein sequence ID" value="Manes.03G139900.2.v8.1.CDS"/>
    <property type="gene ID" value="Manes.03G139900.v8.1"/>
</dbReference>
<evidence type="ECO:0000256" key="2">
    <source>
        <dbReference type="ARBA" id="ARBA00022771"/>
    </source>
</evidence>
<dbReference type="GO" id="GO:0008270">
    <property type="term" value="F:zinc ion binding"/>
    <property type="evidence" value="ECO:0007669"/>
    <property type="project" value="UniProtKB-KW"/>
</dbReference>
<dbReference type="OrthoDB" id="261960at2759"/>
<evidence type="ECO:0000313" key="9">
    <source>
        <dbReference type="Proteomes" id="UP000091857"/>
    </source>
</evidence>
<accession>A0A2C9W9H3</accession>
<dbReference type="InterPro" id="IPR036443">
    <property type="entry name" value="Znf_RanBP2_sf"/>
</dbReference>
<evidence type="ECO:0000259" key="7">
    <source>
        <dbReference type="PROSITE" id="PS51397"/>
    </source>
</evidence>
<dbReference type="SUPFAM" id="SSF90209">
    <property type="entry name" value="Ran binding protein zinc finger-like"/>
    <property type="match status" value="2"/>
</dbReference>
<feature type="domain" description="RanBP2-type" evidence="6">
    <location>
        <begin position="328"/>
        <end position="357"/>
    </location>
</feature>
<keyword evidence="1" id="KW-0479">Metal-binding</keyword>
<evidence type="ECO:0008006" key="10">
    <source>
        <dbReference type="Google" id="ProtNLM"/>
    </source>
</evidence>
<sequence>MNLGDLHKVWEVKALKKPGEEEAKKVLEKIAKQVQPIMRNHKWRVKLLSEFCPNNPSLLGLNVGGGVHVKLRLRRPNRDWDFIPFDQVLDTMLHELCHNAHGPHNANFYKLWDELRKECEELLSKGISGTGEGFDLPGRRLGGFSRQPPLSSLPKTALQAAEKRAKLGSMLPSGPKRLGGDSTIMVALSPIQAAAMAAERRLQDEIWCGSQSAEVFEEGESSSDIIKDLSSMGQITGSSRPDIGKKRSREQNNSTTFLSFNGHSGSNIIDLSTEVPTSGSILDYGTSTKKRISNSYKNSSSDSNFVDSTSGSSLGWKPNHSTVHNSEERDMWECGACTLLNPSLAPICKLCSTEKPKDASTKHTTWSCKFCTLHNSVKLDKCSACNQWRYSYGPPVSTRTPNLGT</sequence>
<dbReference type="PROSITE" id="PS51397">
    <property type="entry name" value="WLM"/>
    <property type="match status" value="1"/>
</dbReference>
<name>A0A2C9W9H3_MANES</name>
<dbReference type="GO" id="GO:0006281">
    <property type="term" value="P:DNA repair"/>
    <property type="evidence" value="ECO:0000318"/>
    <property type="project" value="GO_Central"/>
</dbReference>
<comment type="caution">
    <text evidence="8">The sequence shown here is derived from an EMBL/GenBank/DDBJ whole genome shotgun (WGS) entry which is preliminary data.</text>
</comment>
<dbReference type="AlphaFoldDB" id="A0A2C9W9H3"/>
<feature type="domain" description="RanBP2-type" evidence="6">
    <location>
        <begin position="362"/>
        <end position="391"/>
    </location>
</feature>
<keyword evidence="2 4" id="KW-0863">Zinc-finger</keyword>
<evidence type="ECO:0000313" key="8">
    <source>
        <dbReference type="EMBL" id="OAY55249.1"/>
    </source>
</evidence>
<dbReference type="GO" id="GO:0008237">
    <property type="term" value="F:metallopeptidase activity"/>
    <property type="evidence" value="ECO:0000318"/>
    <property type="project" value="GO_Central"/>
</dbReference>
<gene>
    <name evidence="8" type="ORF">MANES_03G139900v8</name>
</gene>
<evidence type="ECO:0000256" key="4">
    <source>
        <dbReference type="PROSITE-ProRule" id="PRU00322"/>
    </source>
</evidence>
<feature type="region of interest" description="Disordered" evidence="5">
    <location>
        <begin position="230"/>
        <end position="259"/>
    </location>
</feature>
<dbReference type="InterPro" id="IPR053000">
    <property type="entry name" value="WSS1-like_metalloprotease"/>
</dbReference>
<dbReference type="PROSITE" id="PS01358">
    <property type="entry name" value="ZF_RANBP2_1"/>
    <property type="match status" value="2"/>
</dbReference>
<dbReference type="EMBL" id="CM004389">
    <property type="protein sequence ID" value="OAY55249.1"/>
    <property type="molecule type" value="Genomic_DNA"/>
</dbReference>
<dbReference type="STRING" id="3983.A0A2C9W9H3"/>
<keyword evidence="3" id="KW-0862">Zinc</keyword>
<proteinExistence type="predicted"/>
<dbReference type="GO" id="GO:0005634">
    <property type="term" value="C:nucleus"/>
    <property type="evidence" value="ECO:0000318"/>
    <property type="project" value="GO_Central"/>
</dbReference>
<dbReference type="SMART" id="SM00547">
    <property type="entry name" value="ZnF_RBZ"/>
    <property type="match status" value="2"/>
</dbReference>
<dbReference type="InterPro" id="IPR013536">
    <property type="entry name" value="WLM_dom"/>
</dbReference>
<evidence type="ECO:0000256" key="1">
    <source>
        <dbReference type="ARBA" id="ARBA00022723"/>
    </source>
</evidence>
<dbReference type="InterPro" id="IPR001876">
    <property type="entry name" value="Znf_RanBP2"/>
</dbReference>
<dbReference type="Proteomes" id="UP000091857">
    <property type="component" value="Chromosome 3"/>
</dbReference>
<reference evidence="9" key="1">
    <citation type="journal article" date="2016" name="Nat. Biotechnol.">
        <title>Sequencing wild and cultivated cassava and related species reveals extensive interspecific hybridization and genetic diversity.</title>
        <authorList>
            <person name="Bredeson J.V."/>
            <person name="Lyons J.B."/>
            <person name="Prochnik S.E."/>
            <person name="Wu G.A."/>
            <person name="Ha C.M."/>
            <person name="Edsinger-Gonzales E."/>
            <person name="Grimwood J."/>
            <person name="Schmutz J."/>
            <person name="Rabbi I.Y."/>
            <person name="Egesi C."/>
            <person name="Nauluvula P."/>
            <person name="Lebot V."/>
            <person name="Ndunguru J."/>
            <person name="Mkamilo G."/>
            <person name="Bart R.S."/>
            <person name="Setter T.L."/>
            <person name="Gleadow R.M."/>
            <person name="Kulakow P."/>
            <person name="Ferguson M.E."/>
            <person name="Rounsley S."/>
            <person name="Rokhsar D.S."/>
        </authorList>
    </citation>
    <scope>NUCLEOTIDE SEQUENCE [LARGE SCALE GENOMIC DNA]</scope>
    <source>
        <strain evidence="9">cv. AM560-2</strain>
    </source>
</reference>
<organism evidence="8 9">
    <name type="scientific">Manihot esculenta</name>
    <name type="common">Cassava</name>
    <name type="synonym">Jatropha manihot</name>
    <dbReference type="NCBI Taxonomy" id="3983"/>
    <lineage>
        <taxon>Eukaryota</taxon>
        <taxon>Viridiplantae</taxon>
        <taxon>Streptophyta</taxon>
        <taxon>Embryophyta</taxon>
        <taxon>Tracheophyta</taxon>
        <taxon>Spermatophyta</taxon>
        <taxon>Magnoliopsida</taxon>
        <taxon>eudicotyledons</taxon>
        <taxon>Gunneridae</taxon>
        <taxon>Pentapetalae</taxon>
        <taxon>rosids</taxon>
        <taxon>fabids</taxon>
        <taxon>Malpighiales</taxon>
        <taxon>Euphorbiaceae</taxon>
        <taxon>Crotonoideae</taxon>
        <taxon>Manihoteae</taxon>
        <taxon>Manihot</taxon>
    </lineage>
</organism>